<dbReference type="OrthoDB" id="2426492at2759"/>
<keyword evidence="4" id="KW-1185">Reference proteome</keyword>
<reference evidence="3" key="1">
    <citation type="journal article" date="2020" name="Fungal Divers.">
        <title>Resolving the Mortierellaceae phylogeny through synthesis of multi-gene phylogenetics and phylogenomics.</title>
        <authorList>
            <person name="Vandepol N."/>
            <person name="Liber J."/>
            <person name="Desiro A."/>
            <person name="Na H."/>
            <person name="Kennedy M."/>
            <person name="Barry K."/>
            <person name="Grigoriev I.V."/>
            <person name="Miller A.N."/>
            <person name="O'Donnell K."/>
            <person name="Stajich J.E."/>
            <person name="Bonito G."/>
        </authorList>
    </citation>
    <scope>NUCLEOTIDE SEQUENCE</scope>
    <source>
        <strain evidence="3">KOD1015</strain>
    </source>
</reference>
<dbReference type="AlphaFoldDB" id="A0A9P6KG65"/>
<dbReference type="EMBL" id="JAABOA010000694">
    <property type="protein sequence ID" value="KAF9583450.1"/>
    <property type="molecule type" value="Genomic_DNA"/>
</dbReference>
<evidence type="ECO:0000313" key="3">
    <source>
        <dbReference type="EMBL" id="KAF9583450.1"/>
    </source>
</evidence>
<keyword evidence="1" id="KW-0732">Signal</keyword>
<gene>
    <name evidence="3" type="primary">SUB8_3</name>
    <name evidence="3" type="ORF">BGW38_009431</name>
</gene>
<organism evidence="3 4">
    <name type="scientific">Lunasporangiospora selenospora</name>
    <dbReference type="NCBI Taxonomy" id="979761"/>
    <lineage>
        <taxon>Eukaryota</taxon>
        <taxon>Fungi</taxon>
        <taxon>Fungi incertae sedis</taxon>
        <taxon>Mucoromycota</taxon>
        <taxon>Mortierellomycotina</taxon>
        <taxon>Mortierellomycetes</taxon>
        <taxon>Mortierellales</taxon>
        <taxon>Mortierellaceae</taxon>
        <taxon>Lunasporangiospora</taxon>
    </lineage>
</organism>
<feature type="domain" description="Inhibitor I9" evidence="2">
    <location>
        <begin position="46"/>
        <end position="118"/>
    </location>
</feature>
<sequence>MLMKLSTIAAIILASSTTVAAFPSCVQSETLAPVISSFDAEVVPDQYFVVFKEGSRAWEYSSWIRELHESDLSARGILHESFDGFEGGIRHVYDMGPFQGLAGRFSPEVLEQIRRHPE</sequence>
<comment type="caution">
    <text evidence="3">The sequence shown here is derived from an EMBL/GenBank/DDBJ whole genome shotgun (WGS) entry which is preliminary data.</text>
</comment>
<evidence type="ECO:0000259" key="2">
    <source>
        <dbReference type="Pfam" id="PF05922"/>
    </source>
</evidence>
<feature type="chain" id="PRO_5040398862" evidence="1">
    <location>
        <begin position="22"/>
        <end position="118"/>
    </location>
</feature>
<name>A0A9P6KG65_9FUNG</name>
<dbReference type="GO" id="GO:0008233">
    <property type="term" value="F:peptidase activity"/>
    <property type="evidence" value="ECO:0007669"/>
    <property type="project" value="UniProtKB-KW"/>
</dbReference>
<keyword evidence="3" id="KW-0645">Protease</keyword>
<dbReference type="Pfam" id="PF05922">
    <property type="entry name" value="Inhibitor_I9"/>
    <property type="match status" value="1"/>
</dbReference>
<evidence type="ECO:0000256" key="1">
    <source>
        <dbReference type="SAM" id="SignalP"/>
    </source>
</evidence>
<dbReference type="SUPFAM" id="SSF54897">
    <property type="entry name" value="Protease propeptides/inhibitors"/>
    <property type="match status" value="1"/>
</dbReference>
<dbReference type="GO" id="GO:0006508">
    <property type="term" value="P:proteolysis"/>
    <property type="evidence" value="ECO:0007669"/>
    <property type="project" value="UniProtKB-KW"/>
</dbReference>
<dbReference type="Proteomes" id="UP000780801">
    <property type="component" value="Unassembled WGS sequence"/>
</dbReference>
<evidence type="ECO:0000313" key="4">
    <source>
        <dbReference type="Proteomes" id="UP000780801"/>
    </source>
</evidence>
<feature type="signal peptide" evidence="1">
    <location>
        <begin position="1"/>
        <end position="21"/>
    </location>
</feature>
<accession>A0A9P6KG65</accession>
<keyword evidence="3" id="KW-0378">Hydrolase</keyword>
<protein>
    <submittedName>
        <fullName evidence="3">Serine protease</fullName>
    </submittedName>
</protein>
<dbReference type="InterPro" id="IPR010259">
    <property type="entry name" value="S8pro/Inhibitor_I9"/>
</dbReference>
<feature type="non-terminal residue" evidence="3">
    <location>
        <position position="118"/>
    </location>
</feature>
<proteinExistence type="predicted"/>